<proteinExistence type="predicted"/>
<reference evidence="1" key="1">
    <citation type="submission" date="2021-03" db="UniProtKB">
        <authorList>
            <consortium name="EnsemblPlants"/>
        </authorList>
    </citation>
    <scope>IDENTIFICATION</scope>
</reference>
<dbReference type="EMBL" id="UZAU01000818">
    <property type="status" value="NOT_ANNOTATED_CDS"/>
    <property type="molecule type" value="Genomic_DNA"/>
</dbReference>
<name>A0A803QIZ2_CANSA</name>
<evidence type="ECO:0000313" key="2">
    <source>
        <dbReference type="Proteomes" id="UP000596661"/>
    </source>
</evidence>
<organism evidence="1 2">
    <name type="scientific">Cannabis sativa</name>
    <name type="common">Hemp</name>
    <name type="synonym">Marijuana</name>
    <dbReference type="NCBI Taxonomy" id="3483"/>
    <lineage>
        <taxon>Eukaryota</taxon>
        <taxon>Viridiplantae</taxon>
        <taxon>Streptophyta</taxon>
        <taxon>Embryophyta</taxon>
        <taxon>Tracheophyta</taxon>
        <taxon>Spermatophyta</taxon>
        <taxon>Magnoliopsida</taxon>
        <taxon>eudicotyledons</taxon>
        <taxon>Gunneridae</taxon>
        <taxon>Pentapetalae</taxon>
        <taxon>rosids</taxon>
        <taxon>fabids</taxon>
        <taxon>Rosales</taxon>
        <taxon>Cannabaceae</taxon>
        <taxon>Cannabis</taxon>
    </lineage>
</organism>
<sequence>MDDCGCGMSSSIQPDMVYADHGCGMTEFYKKRFEALGVQRGVTWLIRGARRLRLEALDFRRGGPMTHVRSSFLGNKRIFGRALRMSKIASLIKDWNLLGNFFASNLSKRFEATAMRRTNLKTCLDRVLMVSVNPEAPIIDDDRLKPKSCAVVVVGCAYE</sequence>
<dbReference type="Gramene" id="evm.model.10.1221">
    <property type="protein sequence ID" value="cds.evm.model.10.1221"/>
    <property type="gene ID" value="evm.TU.10.1221"/>
</dbReference>
<keyword evidence="2" id="KW-1185">Reference proteome</keyword>
<protein>
    <submittedName>
        <fullName evidence="1">Uncharacterized protein</fullName>
    </submittedName>
</protein>
<evidence type="ECO:0000313" key="1">
    <source>
        <dbReference type="EnsemblPlants" id="cds.evm.model.10.1221"/>
    </source>
</evidence>
<accession>A0A803QIZ2</accession>
<dbReference type="EnsemblPlants" id="evm.model.10.1221">
    <property type="protein sequence ID" value="cds.evm.model.10.1221"/>
    <property type="gene ID" value="evm.TU.10.1221"/>
</dbReference>
<dbReference type="Proteomes" id="UP000596661">
    <property type="component" value="Unassembled WGS sequence"/>
</dbReference>
<dbReference type="AlphaFoldDB" id="A0A803QIZ2"/>